<feature type="compositionally biased region" description="Polar residues" evidence="1">
    <location>
        <begin position="467"/>
        <end position="476"/>
    </location>
</feature>
<feature type="region of interest" description="Disordered" evidence="1">
    <location>
        <begin position="283"/>
        <end position="315"/>
    </location>
</feature>
<name>A0A9P6GAR7_9PLEO</name>
<evidence type="ECO:0000313" key="2">
    <source>
        <dbReference type="EMBL" id="KAF9732287.1"/>
    </source>
</evidence>
<proteinExistence type="predicted"/>
<feature type="compositionally biased region" description="Basic and acidic residues" evidence="1">
    <location>
        <begin position="575"/>
        <end position="587"/>
    </location>
</feature>
<evidence type="ECO:0000256" key="1">
    <source>
        <dbReference type="SAM" id="MobiDB-lite"/>
    </source>
</evidence>
<dbReference type="EMBL" id="WJXW01000011">
    <property type="protein sequence ID" value="KAF9732287.1"/>
    <property type="molecule type" value="Genomic_DNA"/>
</dbReference>
<dbReference type="AlphaFoldDB" id="A0A9P6GAR7"/>
<keyword evidence="3" id="KW-1185">Reference proteome</keyword>
<organism evidence="2 3">
    <name type="scientific">Paraphaeosphaeria minitans</name>
    <dbReference type="NCBI Taxonomy" id="565426"/>
    <lineage>
        <taxon>Eukaryota</taxon>
        <taxon>Fungi</taxon>
        <taxon>Dikarya</taxon>
        <taxon>Ascomycota</taxon>
        <taxon>Pezizomycotina</taxon>
        <taxon>Dothideomycetes</taxon>
        <taxon>Pleosporomycetidae</taxon>
        <taxon>Pleosporales</taxon>
        <taxon>Massarineae</taxon>
        <taxon>Didymosphaeriaceae</taxon>
        <taxon>Paraphaeosphaeria</taxon>
    </lineage>
</organism>
<comment type="caution">
    <text evidence="2">The sequence shown here is derived from an EMBL/GenBank/DDBJ whole genome shotgun (WGS) entry which is preliminary data.</text>
</comment>
<accession>A0A9P6GAR7</accession>
<reference evidence="2" key="1">
    <citation type="journal article" date="2020" name="Mol. Plant Microbe Interact.">
        <title>Genome Sequence of the Biocontrol Agent Coniothyrium minitans strain Conio (IMI 134523).</title>
        <authorList>
            <person name="Patel D."/>
            <person name="Shittu T.A."/>
            <person name="Baroncelli R."/>
            <person name="Muthumeenakshi S."/>
            <person name="Osborne T.H."/>
            <person name="Janganan T.K."/>
            <person name="Sreenivasaprasad S."/>
        </authorList>
    </citation>
    <scope>NUCLEOTIDE SEQUENCE</scope>
    <source>
        <strain evidence="2">Conio</strain>
    </source>
</reference>
<evidence type="ECO:0000313" key="3">
    <source>
        <dbReference type="Proteomes" id="UP000756921"/>
    </source>
</evidence>
<feature type="region of interest" description="Disordered" evidence="1">
    <location>
        <begin position="232"/>
        <end position="257"/>
    </location>
</feature>
<dbReference type="OrthoDB" id="3788067at2759"/>
<feature type="compositionally biased region" description="Polar residues" evidence="1">
    <location>
        <begin position="287"/>
        <end position="298"/>
    </location>
</feature>
<feature type="compositionally biased region" description="Basic and acidic residues" evidence="1">
    <location>
        <begin position="232"/>
        <end position="242"/>
    </location>
</feature>
<protein>
    <submittedName>
        <fullName evidence="2">Uncharacterized protein</fullName>
    </submittedName>
</protein>
<feature type="region of interest" description="Disordered" evidence="1">
    <location>
        <begin position="566"/>
        <end position="597"/>
    </location>
</feature>
<gene>
    <name evidence="2" type="ORF">PMIN01_10216</name>
</gene>
<dbReference type="Proteomes" id="UP000756921">
    <property type="component" value="Unassembled WGS sequence"/>
</dbReference>
<sequence>MSSQKQLSKHHTLQRPQTTANLYFAAMSNQDSQNQLLELPSPTVLLVAGQVSSSATISRNSVRLPVATAEKSAYLGACMQPLAVHGNDITIDLPDVEPAALRLYVLWLQYEDAPLHLHNENGPVARPRHTLIWRECFDLIQAHLLGSKFGDGGFQRYILGQLEAWLDPEQNPDPELLDYFWEKAKDIGDELLCFIMARMFQIRMEKADMLVSWMKGFIEGRRMMEYIEGIRESGRSHSEMSKRKTSKGPKSNPEKVEEVVPLQAISRERTPPELYRKDKVEVPTFGGDTQQNYESESPATAKEHCRPQSEKTIYSPKSKTLAVPKRKPTQRASTPQAQVGNLPQALRIHPKALTSTANTNIHAEMGRQRTSSPYLPPVHPSIRRAMLSTPAPALSQNFPHTLQEERREMRSGARKTSSAQNTATMPDAPLALLDFWADLPATPTLQCIPPERNTSTFSPRRKIQPAWPQSTHPISPTTKQILQSFSLTRTPTPRRRATRSWSVASIRPSSHYLAYSLPPHRVSGIDRPTRGIISRKPVPERGLRFLRGLQDGERLVRVVSINSRPSLGRAGLQRGNEREGRNREKGAMDWGARPGTA</sequence>
<feature type="region of interest" description="Disordered" evidence="1">
    <location>
        <begin position="446"/>
        <end position="476"/>
    </location>
</feature>